<sequence length="99" mass="10518">MTRRNLALLLAFASFSTVVSAGGLVAGALNIGITLQASCEVGARVTKDGYQVQNHDCAGASRFRVMQQVGSNRSAFDLLPRSTLTLAADKTPTVVTLYW</sequence>
<name>A0A1H2YTX9_9PSED</name>
<dbReference type="EMBL" id="FNNU01000003">
    <property type="protein sequence ID" value="SDX08497.1"/>
    <property type="molecule type" value="Genomic_DNA"/>
</dbReference>
<feature type="chain" id="PRO_5017451737" description="Type 1 fimbrial protein" evidence="1">
    <location>
        <begin position="22"/>
        <end position="99"/>
    </location>
</feature>
<feature type="signal peptide" evidence="1">
    <location>
        <begin position="1"/>
        <end position="21"/>
    </location>
</feature>
<protein>
    <recommendedName>
        <fullName evidence="4">Type 1 fimbrial protein</fullName>
    </recommendedName>
</protein>
<dbReference type="AlphaFoldDB" id="A0A1H2YTX9"/>
<proteinExistence type="predicted"/>
<reference evidence="3" key="1">
    <citation type="submission" date="2016-10" db="EMBL/GenBank/DDBJ databases">
        <authorList>
            <person name="Varghese N."/>
            <person name="Submissions S."/>
        </authorList>
    </citation>
    <scope>NUCLEOTIDE SEQUENCE [LARGE SCALE GENOMIC DNA]</scope>
    <source>
        <strain evidence="3">NRRL B-59562</strain>
    </source>
</reference>
<keyword evidence="1" id="KW-0732">Signal</keyword>
<dbReference type="Proteomes" id="UP000243778">
    <property type="component" value="Unassembled WGS sequence"/>
</dbReference>
<gene>
    <name evidence="2" type="ORF">SAMN05216287_2049</name>
</gene>
<evidence type="ECO:0000256" key="1">
    <source>
        <dbReference type="SAM" id="SignalP"/>
    </source>
</evidence>
<evidence type="ECO:0000313" key="2">
    <source>
        <dbReference type="EMBL" id="SDX08497.1"/>
    </source>
</evidence>
<dbReference type="RefSeq" id="WP_090227488.1">
    <property type="nucleotide sequence ID" value="NZ_FNNU01000003.1"/>
</dbReference>
<accession>A0A1H2YTX9</accession>
<evidence type="ECO:0008006" key="4">
    <source>
        <dbReference type="Google" id="ProtNLM"/>
    </source>
</evidence>
<evidence type="ECO:0000313" key="3">
    <source>
        <dbReference type="Proteomes" id="UP000243778"/>
    </source>
</evidence>
<keyword evidence="3" id="KW-1185">Reference proteome</keyword>
<organism evidence="2 3">
    <name type="scientific">Pseudomonas kuykendallii</name>
    <dbReference type="NCBI Taxonomy" id="1007099"/>
    <lineage>
        <taxon>Bacteria</taxon>
        <taxon>Pseudomonadati</taxon>
        <taxon>Pseudomonadota</taxon>
        <taxon>Gammaproteobacteria</taxon>
        <taxon>Pseudomonadales</taxon>
        <taxon>Pseudomonadaceae</taxon>
        <taxon>Pseudomonas</taxon>
    </lineage>
</organism>